<dbReference type="KEGG" id="cfh:C1707_16315"/>
<dbReference type="SUPFAM" id="SSF52499">
    <property type="entry name" value="Isochorismatase-like hydrolases"/>
    <property type="match status" value="1"/>
</dbReference>
<dbReference type="InterPro" id="IPR000868">
    <property type="entry name" value="Isochorismatase-like_dom"/>
</dbReference>
<protein>
    <submittedName>
        <fullName evidence="4">Cysteine hydrolase</fullName>
    </submittedName>
</protein>
<evidence type="ECO:0000313" key="6">
    <source>
        <dbReference type="Proteomes" id="UP000281192"/>
    </source>
</evidence>
<dbReference type="Proteomes" id="UP000234483">
    <property type="component" value="Unassembled WGS sequence"/>
</dbReference>
<keyword evidence="6" id="KW-1185">Reference proteome</keyword>
<dbReference type="CDD" id="cd00431">
    <property type="entry name" value="cysteine_hydrolases"/>
    <property type="match status" value="1"/>
</dbReference>
<dbReference type="OrthoDB" id="8477867at2"/>
<accession>A0A2N5CKD4</accession>
<sequence>MQSDPTTRAKRPTDVGLLIIDLINDLDFPGAGPLRQACRGIAEDLVQFRAEADRAAAPTIYVNDNFGQWRAERDEIIAHAGRAESPARDIVDKLKPRPDDFFVIKPRFSGFYATPLPVLLPQLGVQRLILTGVATDICVLFTAADAHMRQYDLWVPENLVASDDPQRNAWALEIMRNSMGACTASSHELAFSDWRA</sequence>
<dbReference type="Pfam" id="PF00857">
    <property type="entry name" value="Isochorismatase"/>
    <property type="match status" value="1"/>
</dbReference>
<evidence type="ECO:0000313" key="4">
    <source>
        <dbReference type="EMBL" id="PLR05803.1"/>
    </source>
</evidence>
<dbReference type="Gene3D" id="3.40.50.850">
    <property type="entry name" value="Isochorismatase-like"/>
    <property type="match status" value="1"/>
</dbReference>
<evidence type="ECO:0000313" key="3">
    <source>
        <dbReference type="EMBL" id="AYV47697.1"/>
    </source>
</evidence>
<dbReference type="InterPro" id="IPR036380">
    <property type="entry name" value="Isochorismatase-like_sf"/>
</dbReference>
<keyword evidence="1 4" id="KW-0378">Hydrolase</keyword>
<organism evidence="4 5">
    <name type="scientific">Caulobacter flavus</name>
    <dbReference type="NCBI Taxonomy" id="1679497"/>
    <lineage>
        <taxon>Bacteria</taxon>
        <taxon>Pseudomonadati</taxon>
        <taxon>Pseudomonadota</taxon>
        <taxon>Alphaproteobacteria</taxon>
        <taxon>Caulobacterales</taxon>
        <taxon>Caulobacteraceae</taxon>
        <taxon>Caulobacter</taxon>
    </lineage>
</organism>
<dbReference type="GO" id="GO:0016787">
    <property type="term" value="F:hydrolase activity"/>
    <property type="evidence" value="ECO:0007669"/>
    <property type="project" value="UniProtKB-KW"/>
</dbReference>
<evidence type="ECO:0000313" key="5">
    <source>
        <dbReference type="Proteomes" id="UP000234483"/>
    </source>
</evidence>
<dbReference type="Proteomes" id="UP000281192">
    <property type="component" value="Chromosome"/>
</dbReference>
<reference evidence="3 6" key="2">
    <citation type="submission" date="2018-01" db="EMBL/GenBank/DDBJ databases">
        <title>Complete genome sequence of Caulobacter flavus RHGG3.</title>
        <authorList>
            <person name="Yang E."/>
        </authorList>
    </citation>
    <scope>NUCLEOTIDE SEQUENCE [LARGE SCALE GENOMIC DNA]</scope>
    <source>
        <strain evidence="3 6">RHGG3</strain>
    </source>
</reference>
<dbReference type="PANTHER" id="PTHR43540:SF6">
    <property type="entry name" value="ISOCHORISMATASE-LIKE DOMAIN-CONTAINING PROTEIN"/>
    <property type="match status" value="1"/>
</dbReference>
<evidence type="ECO:0000259" key="2">
    <source>
        <dbReference type="Pfam" id="PF00857"/>
    </source>
</evidence>
<proteinExistence type="predicted"/>
<dbReference type="EMBL" id="CP026100">
    <property type="protein sequence ID" value="AYV47697.1"/>
    <property type="molecule type" value="Genomic_DNA"/>
</dbReference>
<gene>
    <name evidence="3" type="ORF">C1707_16315</name>
    <name evidence="4" type="ORF">CFHF_26665</name>
</gene>
<evidence type="ECO:0000256" key="1">
    <source>
        <dbReference type="ARBA" id="ARBA00022801"/>
    </source>
</evidence>
<dbReference type="PANTHER" id="PTHR43540">
    <property type="entry name" value="PEROXYUREIDOACRYLATE/UREIDOACRYLATE AMIDOHYDROLASE-RELATED"/>
    <property type="match status" value="1"/>
</dbReference>
<feature type="domain" description="Isochorismatase-like" evidence="2">
    <location>
        <begin position="17"/>
        <end position="184"/>
    </location>
</feature>
<dbReference type="AlphaFoldDB" id="A0A2N5CKD4"/>
<name>A0A2N5CKD4_9CAUL</name>
<reference evidence="4 5" key="1">
    <citation type="submission" date="2017-12" db="EMBL/GenBank/DDBJ databases">
        <title>The genome sequence of Caulobacter flavus CGMCC1 15093.</title>
        <authorList>
            <person name="Gao J."/>
            <person name="Mao X."/>
            <person name="Sun J."/>
        </authorList>
    </citation>
    <scope>NUCLEOTIDE SEQUENCE [LARGE SCALE GENOMIC DNA]</scope>
    <source>
        <strain evidence="4 5">CGMCC1 15093</strain>
    </source>
</reference>
<dbReference type="InterPro" id="IPR050272">
    <property type="entry name" value="Isochorismatase-like_hydrls"/>
</dbReference>
<dbReference type="EMBL" id="PJRQ01000057">
    <property type="protein sequence ID" value="PLR05803.1"/>
    <property type="molecule type" value="Genomic_DNA"/>
</dbReference>